<accession>A0A7D9IV94</accession>
<dbReference type="AlphaFoldDB" id="A0A7D9IV94"/>
<dbReference type="Gene3D" id="3.30.710.10">
    <property type="entry name" value="Potassium Channel Kv1.1, Chain A"/>
    <property type="match status" value="1"/>
</dbReference>
<dbReference type="InterPro" id="IPR000210">
    <property type="entry name" value="BTB/POZ_dom"/>
</dbReference>
<dbReference type="SMART" id="SM00875">
    <property type="entry name" value="BACK"/>
    <property type="match status" value="1"/>
</dbReference>
<gene>
    <name evidence="3" type="ORF">PACLA_8A038587</name>
</gene>
<dbReference type="OrthoDB" id="5961806at2759"/>
<dbReference type="GO" id="GO:0005829">
    <property type="term" value="C:cytosol"/>
    <property type="evidence" value="ECO:0007669"/>
    <property type="project" value="TreeGrafter"/>
</dbReference>
<keyword evidence="4" id="KW-1185">Reference proteome</keyword>
<dbReference type="Pfam" id="PF00651">
    <property type="entry name" value="BTB"/>
    <property type="match status" value="1"/>
</dbReference>
<dbReference type="PANTHER" id="PTHR45774:SF3">
    <property type="entry name" value="BTB (POZ) DOMAIN-CONTAINING 2B-RELATED"/>
    <property type="match status" value="1"/>
</dbReference>
<dbReference type="Pfam" id="PF07707">
    <property type="entry name" value="BACK"/>
    <property type="match status" value="1"/>
</dbReference>
<dbReference type="Proteomes" id="UP001152795">
    <property type="component" value="Unassembled WGS sequence"/>
</dbReference>
<dbReference type="Pfam" id="PF08005">
    <property type="entry name" value="PHR"/>
    <property type="match status" value="1"/>
</dbReference>
<dbReference type="Gene3D" id="1.25.40.420">
    <property type="match status" value="1"/>
</dbReference>
<dbReference type="InterPro" id="IPR038648">
    <property type="entry name" value="PHR_sf"/>
</dbReference>
<dbReference type="InterPro" id="IPR012983">
    <property type="entry name" value="PHR"/>
</dbReference>
<dbReference type="GO" id="GO:0022008">
    <property type="term" value="P:neurogenesis"/>
    <property type="evidence" value="ECO:0007669"/>
    <property type="project" value="TreeGrafter"/>
</dbReference>
<dbReference type="EMBL" id="CACRXK020008126">
    <property type="protein sequence ID" value="CAB4014044.1"/>
    <property type="molecule type" value="Genomic_DNA"/>
</dbReference>
<name>A0A7D9IV94_PARCT</name>
<keyword evidence="2" id="KW-0963">Cytoplasm</keyword>
<evidence type="ECO:0000256" key="2">
    <source>
        <dbReference type="ARBA" id="ARBA00022490"/>
    </source>
</evidence>
<evidence type="ECO:0000313" key="4">
    <source>
        <dbReference type="Proteomes" id="UP001152795"/>
    </source>
</evidence>
<dbReference type="InterPro" id="IPR011333">
    <property type="entry name" value="SKP1/BTB/POZ_sf"/>
</dbReference>
<reference evidence="3" key="1">
    <citation type="submission" date="2020-04" db="EMBL/GenBank/DDBJ databases">
        <authorList>
            <person name="Alioto T."/>
            <person name="Alioto T."/>
            <person name="Gomez Garrido J."/>
        </authorList>
    </citation>
    <scope>NUCLEOTIDE SEQUENCE</scope>
    <source>
        <strain evidence="3">A484AB</strain>
    </source>
</reference>
<evidence type="ECO:0000256" key="1">
    <source>
        <dbReference type="ARBA" id="ARBA00004496"/>
    </source>
</evidence>
<dbReference type="PROSITE" id="PS50097">
    <property type="entry name" value="BTB"/>
    <property type="match status" value="1"/>
</dbReference>
<evidence type="ECO:0000313" key="3">
    <source>
        <dbReference type="EMBL" id="CAB4014044.1"/>
    </source>
</evidence>
<organism evidence="3 4">
    <name type="scientific">Paramuricea clavata</name>
    <name type="common">Red gorgonian</name>
    <name type="synonym">Violescent sea-whip</name>
    <dbReference type="NCBI Taxonomy" id="317549"/>
    <lineage>
        <taxon>Eukaryota</taxon>
        <taxon>Metazoa</taxon>
        <taxon>Cnidaria</taxon>
        <taxon>Anthozoa</taxon>
        <taxon>Octocorallia</taxon>
        <taxon>Malacalcyonacea</taxon>
        <taxon>Plexauridae</taxon>
        <taxon>Paramuricea</taxon>
    </lineage>
</organism>
<dbReference type="PANTHER" id="PTHR45774">
    <property type="entry name" value="BTB/POZ DOMAIN-CONTAINING"/>
    <property type="match status" value="1"/>
</dbReference>
<dbReference type="SMART" id="SM00225">
    <property type="entry name" value="BTB"/>
    <property type="match status" value="1"/>
</dbReference>
<dbReference type="InterPro" id="IPR011705">
    <property type="entry name" value="BACK"/>
</dbReference>
<sequence length="430" mass="49147">MASVQCIVDWQSTTNTILERNGHMFNNSDMSDISFTCNASDKTFCAHKYVLATSSAVFYAMFYGSLPEKESIVRLPDTNEESLEQFLRFLYTEDCTLTADNVFAILYLAKKYIVPSLKEKCVNFLMENLNPENVLDVLDQVTRFDEEDLKRHCWKVIQSSTSKMVASDSFKNISQVTLAKLLMCDNLNTQEVELFHAVLKWIDFQCSCKNLEPTSENRRSVIGKAFYRLRFFSMSHKEFVENVAKSGLLTAVELVPIYEKFLVGVDSPGLKWKLPNRKPGNMFRFSRFSGNVDDFLNGRECYDYLTDEFVFSVDKEVLLLGVRLFGRYVGFQHQVSLEIKDAKVSGTYVPEADQNGIPGFDVMFEKPIMVKQNDDVTIYADIHGPRTFYGTNVLSSVTNEGITVTFDCPSDPFKSTLVEQFHEIILSILY</sequence>
<proteinExistence type="predicted"/>
<dbReference type="Gene3D" id="2.60.120.820">
    <property type="entry name" value="PHR domain"/>
    <property type="match status" value="1"/>
</dbReference>
<comment type="subcellular location">
    <subcellularLocation>
        <location evidence="1">Cytoplasm</location>
    </subcellularLocation>
</comment>
<dbReference type="SUPFAM" id="SSF54695">
    <property type="entry name" value="POZ domain"/>
    <property type="match status" value="1"/>
</dbReference>
<comment type="caution">
    <text evidence="3">The sequence shown here is derived from an EMBL/GenBank/DDBJ whole genome shotgun (WGS) entry which is preliminary data.</text>
</comment>
<protein>
    <submittedName>
        <fullName evidence="3">BTB POZ domain-containing 6-like</fullName>
    </submittedName>
</protein>